<name>A0A6G0VT50_APHCR</name>
<dbReference type="AlphaFoldDB" id="A0A6G0VT50"/>
<evidence type="ECO:0000313" key="1">
    <source>
        <dbReference type="EMBL" id="KAF0707526.1"/>
    </source>
</evidence>
<keyword evidence="2" id="KW-1185">Reference proteome</keyword>
<dbReference type="EMBL" id="VUJU01012500">
    <property type="protein sequence ID" value="KAF0707526.1"/>
    <property type="molecule type" value="Genomic_DNA"/>
</dbReference>
<sequence length="38" mass="4263">FNFSAINEFRERSRSRSPLLPHGGIDIIGEFLEDGTPS</sequence>
<proteinExistence type="predicted"/>
<accession>A0A6G0VT50</accession>
<comment type="caution">
    <text evidence="1">The sequence shown here is derived from an EMBL/GenBank/DDBJ whole genome shotgun (WGS) entry which is preliminary data.</text>
</comment>
<feature type="non-terminal residue" evidence="1">
    <location>
        <position position="1"/>
    </location>
</feature>
<organism evidence="1 2">
    <name type="scientific">Aphis craccivora</name>
    <name type="common">Cowpea aphid</name>
    <dbReference type="NCBI Taxonomy" id="307492"/>
    <lineage>
        <taxon>Eukaryota</taxon>
        <taxon>Metazoa</taxon>
        <taxon>Ecdysozoa</taxon>
        <taxon>Arthropoda</taxon>
        <taxon>Hexapoda</taxon>
        <taxon>Insecta</taxon>
        <taxon>Pterygota</taxon>
        <taxon>Neoptera</taxon>
        <taxon>Paraneoptera</taxon>
        <taxon>Hemiptera</taxon>
        <taxon>Sternorrhyncha</taxon>
        <taxon>Aphidomorpha</taxon>
        <taxon>Aphidoidea</taxon>
        <taxon>Aphididae</taxon>
        <taxon>Aphidini</taxon>
        <taxon>Aphis</taxon>
        <taxon>Aphis</taxon>
    </lineage>
</organism>
<gene>
    <name evidence="1" type="ORF">FWK35_00030960</name>
</gene>
<dbReference type="Proteomes" id="UP000478052">
    <property type="component" value="Unassembled WGS sequence"/>
</dbReference>
<protein>
    <submittedName>
        <fullName evidence="1">Uncharacterized protein</fullName>
    </submittedName>
</protein>
<evidence type="ECO:0000313" key="2">
    <source>
        <dbReference type="Proteomes" id="UP000478052"/>
    </source>
</evidence>
<reference evidence="1 2" key="1">
    <citation type="submission" date="2019-08" db="EMBL/GenBank/DDBJ databases">
        <title>Whole genome of Aphis craccivora.</title>
        <authorList>
            <person name="Voronova N.V."/>
            <person name="Shulinski R.S."/>
            <person name="Bandarenka Y.V."/>
            <person name="Zhorov D.G."/>
            <person name="Warner D."/>
        </authorList>
    </citation>
    <scope>NUCLEOTIDE SEQUENCE [LARGE SCALE GENOMIC DNA]</scope>
    <source>
        <strain evidence="1">180601</strain>
        <tissue evidence="1">Whole Body</tissue>
    </source>
</reference>